<dbReference type="InterPro" id="IPR016047">
    <property type="entry name" value="M23ase_b-sheet_dom"/>
</dbReference>
<evidence type="ECO:0000256" key="5">
    <source>
        <dbReference type="ARBA" id="ARBA00022833"/>
    </source>
</evidence>
<dbReference type="FunFam" id="2.70.70.10:FF:000006">
    <property type="entry name" value="M23 family peptidase"/>
    <property type="match status" value="1"/>
</dbReference>
<dbReference type="InterPro" id="IPR011055">
    <property type="entry name" value="Dup_hybrid_motif"/>
</dbReference>
<dbReference type="EMBL" id="CP061038">
    <property type="protein sequence ID" value="QNQ10548.1"/>
    <property type="molecule type" value="Genomic_DNA"/>
</dbReference>
<sequence length="399" mass="42263">MSTNSVASAAKFIARFQAYFTTRDVIFHDGRDLRRFSIGGRTQALMAGVAGITLCFSAYGVAQAAVGAVALSGIVDAPLSPEAKVAQMQARVAKMQADVAAIKNVAQAHATRVEQRQALISAVMTGKGDPRVLSMTAPAIDPADAKVAADVIKPLQQVEARQISLAVKARQAAEQRYAMTIQHVRRLGIAPERFATRAAKMPAMGGPFEAADSAEATAEARADVQFRSLFMTWKKLDSLEQGVIAIPSAQPVEHLSFTSNYGVRSDPFRGTAAMHAGVDIPGPLGTPVYATADGIIGRAERAGGYGNLVEINHGKGIQTRYGHLSKILVAANTRVKRGQLIALMGSTGRSTGSHLHYEVRIDGHAVNPIPFLQTADYLQAVQDRALKMTPTSIGGPAGQ</sequence>
<reference evidence="8 9" key="1">
    <citation type="submission" date="2020-09" db="EMBL/GenBank/DDBJ databases">
        <title>Sphingomonas sp., a new species isolated from pork steak.</title>
        <authorList>
            <person name="Heidler von Heilborn D."/>
        </authorList>
    </citation>
    <scope>NUCLEOTIDE SEQUENCE [LARGE SCALE GENOMIC DNA]</scope>
    <source>
        <strain evidence="9">S8-3T</strain>
    </source>
</reference>
<comment type="cofactor">
    <cofactor evidence="1">
        <name>Zn(2+)</name>
        <dbReference type="ChEBI" id="CHEBI:29105"/>
    </cofactor>
</comment>
<dbReference type="AlphaFoldDB" id="A0A7H0LLJ5"/>
<dbReference type="Gene3D" id="2.70.70.10">
    <property type="entry name" value="Glucose Permease (Domain IIA)"/>
    <property type="match status" value="1"/>
</dbReference>
<dbReference type="CDD" id="cd12797">
    <property type="entry name" value="M23_peptidase"/>
    <property type="match status" value="1"/>
</dbReference>
<evidence type="ECO:0000313" key="8">
    <source>
        <dbReference type="EMBL" id="QNQ10548.1"/>
    </source>
</evidence>
<evidence type="ECO:0000256" key="6">
    <source>
        <dbReference type="ARBA" id="ARBA00023049"/>
    </source>
</evidence>
<evidence type="ECO:0000259" key="7">
    <source>
        <dbReference type="Pfam" id="PF01551"/>
    </source>
</evidence>
<keyword evidence="2" id="KW-0645">Protease</keyword>
<dbReference type="RefSeq" id="WP_187762842.1">
    <property type="nucleotide sequence ID" value="NZ_CP061038.1"/>
</dbReference>
<dbReference type="Proteomes" id="UP000516148">
    <property type="component" value="Chromosome"/>
</dbReference>
<dbReference type="Pfam" id="PF01551">
    <property type="entry name" value="Peptidase_M23"/>
    <property type="match status" value="1"/>
</dbReference>
<evidence type="ECO:0000256" key="4">
    <source>
        <dbReference type="ARBA" id="ARBA00022801"/>
    </source>
</evidence>
<dbReference type="KEGG" id="spap:H3Z74_04870"/>
<keyword evidence="5" id="KW-0862">Zinc</keyword>
<keyword evidence="3" id="KW-0479">Metal-binding</keyword>
<protein>
    <submittedName>
        <fullName evidence="8">Peptidoglycan DD-metalloendopeptidase family protein</fullName>
    </submittedName>
</protein>
<dbReference type="SUPFAM" id="SSF51261">
    <property type="entry name" value="Duplicated hybrid motif"/>
    <property type="match status" value="1"/>
</dbReference>
<keyword evidence="4" id="KW-0378">Hydrolase</keyword>
<evidence type="ECO:0000256" key="2">
    <source>
        <dbReference type="ARBA" id="ARBA00022670"/>
    </source>
</evidence>
<keyword evidence="9" id="KW-1185">Reference proteome</keyword>
<dbReference type="InterPro" id="IPR050570">
    <property type="entry name" value="Cell_wall_metabolism_enzyme"/>
</dbReference>
<evidence type="ECO:0000256" key="1">
    <source>
        <dbReference type="ARBA" id="ARBA00001947"/>
    </source>
</evidence>
<dbReference type="GO" id="GO:0006508">
    <property type="term" value="P:proteolysis"/>
    <property type="evidence" value="ECO:0007669"/>
    <property type="project" value="UniProtKB-KW"/>
</dbReference>
<dbReference type="PANTHER" id="PTHR21666:SF288">
    <property type="entry name" value="CELL DIVISION PROTEIN YTFB"/>
    <property type="match status" value="1"/>
</dbReference>
<accession>A0A7H0LLJ5</accession>
<name>A0A7H0LLJ5_9SPHN</name>
<dbReference type="GO" id="GO:0004222">
    <property type="term" value="F:metalloendopeptidase activity"/>
    <property type="evidence" value="ECO:0007669"/>
    <property type="project" value="TreeGrafter"/>
</dbReference>
<evidence type="ECO:0000256" key="3">
    <source>
        <dbReference type="ARBA" id="ARBA00022723"/>
    </source>
</evidence>
<feature type="domain" description="M23ase beta-sheet core" evidence="7">
    <location>
        <begin position="274"/>
        <end position="368"/>
    </location>
</feature>
<dbReference type="GO" id="GO:0046872">
    <property type="term" value="F:metal ion binding"/>
    <property type="evidence" value="ECO:0007669"/>
    <property type="project" value="UniProtKB-KW"/>
</dbReference>
<evidence type="ECO:0000313" key="9">
    <source>
        <dbReference type="Proteomes" id="UP000516148"/>
    </source>
</evidence>
<gene>
    <name evidence="8" type="ORF">H3Z74_04870</name>
</gene>
<dbReference type="PANTHER" id="PTHR21666">
    <property type="entry name" value="PEPTIDASE-RELATED"/>
    <property type="match status" value="1"/>
</dbReference>
<keyword evidence="6" id="KW-0482">Metalloprotease</keyword>
<proteinExistence type="predicted"/>
<organism evidence="8 9">
    <name type="scientific">Sphingomonas alpina</name>
    <dbReference type="NCBI Taxonomy" id="653931"/>
    <lineage>
        <taxon>Bacteria</taxon>
        <taxon>Pseudomonadati</taxon>
        <taxon>Pseudomonadota</taxon>
        <taxon>Alphaproteobacteria</taxon>
        <taxon>Sphingomonadales</taxon>
        <taxon>Sphingomonadaceae</taxon>
        <taxon>Sphingomonas</taxon>
    </lineage>
</organism>